<evidence type="ECO:0000313" key="3">
    <source>
        <dbReference type="Proteomes" id="UP000190857"/>
    </source>
</evidence>
<reference evidence="2 3" key="1">
    <citation type="submission" date="2017-02" db="EMBL/GenBank/DDBJ databases">
        <authorList>
            <person name="Peterson S.W."/>
        </authorList>
    </citation>
    <scope>NUCLEOTIDE SEQUENCE [LARGE SCALE GENOMIC DNA]</scope>
    <source>
        <strain evidence="2 3">VKM Ac-2059</strain>
    </source>
</reference>
<evidence type="ECO:0000256" key="1">
    <source>
        <dbReference type="SAM" id="Phobius"/>
    </source>
</evidence>
<dbReference type="OrthoDB" id="4420630at2"/>
<keyword evidence="3" id="KW-1185">Reference proteome</keyword>
<gene>
    <name evidence="2" type="ORF">SAMN06309945_0255</name>
</gene>
<accession>A0A1T5ICI0</accession>
<feature type="transmembrane region" description="Helical" evidence="1">
    <location>
        <begin position="52"/>
        <end position="74"/>
    </location>
</feature>
<feature type="transmembrane region" description="Helical" evidence="1">
    <location>
        <begin position="21"/>
        <end position="46"/>
    </location>
</feature>
<name>A0A1T5ICI0_9MICO</name>
<dbReference type="STRING" id="123320.SAMN06309945_0255"/>
<dbReference type="EMBL" id="FUZP01000001">
    <property type="protein sequence ID" value="SKC36904.1"/>
    <property type="molecule type" value="Genomic_DNA"/>
</dbReference>
<keyword evidence="1" id="KW-0472">Membrane</keyword>
<feature type="transmembrane region" description="Helical" evidence="1">
    <location>
        <begin position="131"/>
        <end position="150"/>
    </location>
</feature>
<keyword evidence="1" id="KW-0812">Transmembrane</keyword>
<sequence length="155" mass="16288">MSENTERTKWGRTKFGSGRRPAMAIALPCGLLVGIAMGVVGAMSGLTGPTPWLGAAVFALCLAVPVVLLVWAIIVDRSTLQGAAKDPEESIESRWYTQAAAGAQTDVILAASLGAFVLTLMPGSGQIDARLVLLGVIAASFLSFSLRYQLLRRKA</sequence>
<protein>
    <submittedName>
        <fullName evidence="2">Uncharacterized protein</fullName>
    </submittedName>
</protein>
<proteinExistence type="predicted"/>
<feature type="transmembrane region" description="Helical" evidence="1">
    <location>
        <begin position="95"/>
        <end position="119"/>
    </location>
</feature>
<evidence type="ECO:0000313" key="2">
    <source>
        <dbReference type="EMBL" id="SKC36904.1"/>
    </source>
</evidence>
<dbReference type="RefSeq" id="WP_143785273.1">
    <property type="nucleotide sequence ID" value="NZ_FUZP01000001.1"/>
</dbReference>
<dbReference type="AlphaFoldDB" id="A0A1T5ICI0"/>
<organism evidence="2 3">
    <name type="scientific">Okibacterium fritillariae</name>
    <dbReference type="NCBI Taxonomy" id="123320"/>
    <lineage>
        <taxon>Bacteria</taxon>
        <taxon>Bacillati</taxon>
        <taxon>Actinomycetota</taxon>
        <taxon>Actinomycetes</taxon>
        <taxon>Micrococcales</taxon>
        <taxon>Microbacteriaceae</taxon>
        <taxon>Okibacterium</taxon>
    </lineage>
</organism>
<dbReference type="Proteomes" id="UP000190857">
    <property type="component" value="Unassembled WGS sequence"/>
</dbReference>
<keyword evidence="1" id="KW-1133">Transmembrane helix</keyword>